<dbReference type="VEuPathDB" id="VectorBase:ACUA002476"/>
<accession>A0A182LUT0</accession>
<proteinExistence type="predicted"/>
<reference evidence="1" key="2">
    <citation type="submission" date="2020-05" db="UniProtKB">
        <authorList>
            <consortium name="EnsemblMetazoa"/>
        </authorList>
    </citation>
    <scope>IDENTIFICATION</scope>
    <source>
        <strain evidence="1">A-37</strain>
    </source>
</reference>
<evidence type="ECO:0000313" key="1">
    <source>
        <dbReference type="EnsemblMetazoa" id="ACUA002476-PA"/>
    </source>
</evidence>
<dbReference type="EMBL" id="AXCM01004417">
    <property type="status" value="NOT_ANNOTATED_CDS"/>
    <property type="molecule type" value="Genomic_DNA"/>
</dbReference>
<dbReference type="EnsemblMetazoa" id="ACUA002476-RA">
    <property type="protein sequence ID" value="ACUA002476-PA"/>
    <property type="gene ID" value="ACUA002476"/>
</dbReference>
<dbReference type="AlphaFoldDB" id="A0A182LUT0"/>
<sequence>MANSLASVDAVASYKMMNFPTASHSDNSSPKDVTLLTKVGRICCLSDLDRLCLLSFAQLNHVGCSLEKSVTDVLREKQNHIEQLMQEREIDREETASQSIMYQKNIQQRDTTDSEVGRWAELVRRRALRIADLRREFQGWHGNHERHCILHDVLLA</sequence>
<organism evidence="1 2">
    <name type="scientific">Anopheles culicifacies</name>
    <dbReference type="NCBI Taxonomy" id="139723"/>
    <lineage>
        <taxon>Eukaryota</taxon>
        <taxon>Metazoa</taxon>
        <taxon>Ecdysozoa</taxon>
        <taxon>Arthropoda</taxon>
        <taxon>Hexapoda</taxon>
        <taxon>Insecta</taxon>
        <taxon>Pterygota</taxon>
        <taxon>Neoptera</taxon>
        <taxon>Endopterygota</taxon>
        <taxon>Diptera</taxon>
        <taxon>Nematocera</taxon>
        <taxon>Culicoidea</taxon>
        <taxon>Culicidae</taxon>
        <taxon>Anophelinae</taxon>
        <taxon>Anopheles</taxon>
        <taxon>culicifacies species complex</taxon>
    </lineage>
</organism>
<name>A0A182LUT0_9DIPT</name>
<dbReference type="STRING" id="139723.A0A182LUT0"/>
<protein>
    <submittedName>
        <fullName evidence="1">Uncharacterized protein</fullName>
    </submittedName>
</protein>
<reference evidence="2" key="1">
    <citation type="submission" date="2013-09" db="EMBL/GenBank/DDBJ databases">
        <title>The Genome Sequence of Anopheles culicifacies species A.</title>
        <authorList>
            <consortium name="The Broad Institute Genomics Platform"/>
            <person name="Neafsey D.E."/>
            <person name="Besansky N."/>
            <person name="Howell P."/>
            <person name="Walton C."/>
            <person name="Young S.K."/>
            <person name="Zeng Q."/>
            <person name="Gargeya S."/>
            <person name="Fitzgerald M."/>
            <person name="Haas B."/>
            <person name="Abouelleil A."/>
            <person name="Allen A.W."/>
            <person name="Alvarado L."/>
            <person name="Arachchi H.M."/>
            <person name="Berlin A.M."/>
            <person name="Chapman S.B."/>
            <person name="Gainer-Dewar J."/>
            <person name="Goldberg J."/>
            <person name="Griggs A."/>
            <person name="Gujja S."/>
            <person name="Hansen M."/>
            <person name="Howarth C."/>
            <person name="Imamovic A."/>
            <person name="Ireland A."/>
            <person name="Larimer J."/>
            <person name="McCowan C."/>
            <person name="Murphy C."/>
            <person name="Pearson M."/>
            <person name="Poon T.W."/>
            <person name="Priest M."/>
            <person name="Roberts A."/>
            <person name="Saif S."/>
            <person name="Shea T."/>
            <person name="Sisk P."/>
            <person name="Sykes S."/>
            <person name="Wortman J."/>
            <person name="Nusbaum C."/>
            <person name="Birren B."/>
        </authorList>
    </citation>
    <scope>NUCLEOTIDE SEQUENCE [LARGE SCALE GENOMIC DNA]</scope>
    <source>
        <strain evidence="2">A-37</strain>
    </source>
</reference>
<keyword evidence="2" id="KW-1185">Reference proteome</keyword>
<evidence type="ECO:0000313" key="2">
    <source>
        <dbReference type="Proteomes" id="UP000075883"/>
    </source>
</evidence>
<dbReference type="Proteomes" id="UP000075883">
    <property type="component" value="Unassembled WGS sequence"/>
</dbReference>